<name>A0A1G7RR79_RHOCA</name>
<dbReference type="RefSeq" id="WP_139182519.1">
    <property type="nucleotide sequence ID" value="NZ_CP119563.1"/>
</dbReference>
<dbReference type="OrthoDB" id="7689694at2"/>
<evidence type="ECO:0000313" key="1">
    <source>
        <dbReference type="EMBL" id="SDG13094.1"/>
    </source>
</evidence>
<reference evidence="1 2" key="1">
    <citation type="submission" date="2016-10" db="EMBL/GenBank/DDBJ databases">
        <authorList>
            <person name="de Groot N.N."/>
        </authorList>
    </citation>
    <scope>NUCLEOTIDE SEQUENCE [LARGE SCALE GENOMIC DNA]</scope>
    <source>
        <strain evidence="2">DSM 938 / 37b4</strain>
    </source>
</reference>
<dbReference type="Proteomes" id="UP000183812">
    <property type="component" value="Unassembled WGS sequence"/>
</dbReference>
<accession>A0A1G7RR79</accession>
<organism evidence="1 2">
    <name type="scientific">Rhodobacter capsulatus</name>
    <name type="common">Rhodopseudomonas capsulata</name>
    <dbReference type="NCBI Taxonomy" id="1061"/>
    <lineage>
        <taxon>Bacteria</taxon>
        <taxon>Pseudomonadati</taxon>
        <taxon>Pseudomonadota</taxon>
        <taxon>Alphaproteobacteria</taxon>
        <taxon>Rhodobacterales</taxon>
        <taxon>Rhodobacter group</taxon>
        <taxon>Rhodobacter</taxon>
    </lineage>
</organism>
<proteinExistence type="predicted"/>
<dbReference type="EMBL" id="FNAY01000032">
    <property type="protein sequence ID" value="SDG13094.1"/>
    <property type="molecule type" value="Genomic_DNA"/>
</dbReference>
<evidence type="ECO:0000313" key="2">
    <source>
        <dbReference type="Proteomes" id="UP000183812"/>
    </source>
</evidence>
<protein>
    <submittedName>
        <fullName evidence="1">Uncharacterized protein</fullName>
    </submittedName>
</protein>
<gene>
    <name evidence="1" type="ORF">SAMN04244550_03470</name>
</gene>
<dbReference type="AlphaFoldDB" id="A0A1G7RR79"/>
<sequence>MARVDPAAGSLAARETVLCPYCGVPLFTARDRERHLDLKLCRSEGEGAWDCADCTDPHPRPQGRCDCGPAAE</sequence>